<reference evidence="1 2" key="1">
    <citation type="journal article" date="2014" name="Int. J. Syst. Evol. Microbiol.">
        <title>Complete genome sequence of Corynebacterium casei LMG S-19264T (=DSM 44701T), isolated from a smear-ripened cheese.</title>
        <authorList>
            <consortium name="US DOE Joint Genome Institute (JGI-PGF)"/>
            <person name="Walter F."/>
            <person name="Albersmeier A."/>
            <person name="Kalinowski J."/>
            <person name="Ruckert C."/>
        </authorList>
    </citation>
    <scope>NUCLEOTIDE SEQUENCE [LARGE SCALE GENOMIC DNA]</scope>
    <source>
        <strain evidence="1 2">NBRC 112289</strain>
    </source>
</reference>
<comment type="caution">
    <text evidence="1">The sequence shown here is derived from an EMBL/GenBank/DDBJ whole genome shotgun (WGS) entry which is preliminary data.</text>
</comment>
<dbReference type="AlphaFoldDB" id="A0AA37UE00"/>
<proteinExistence type="predicted"/>
<accession>A0AA37UE00</accession>
<dbReference type="EMBL" id="BSUL01000001">
    <property type="protein sequence ID" value="GMA27379.1"/>
    <property type="molecule type" value="Genomic_DNA"/>
</dbReference>
<evidence type="ECO:0000313" key="2">
    <source>
        <dbReference type="Proteomes" id="UP001157160"/>
    </source>
</evidence>
<protein>
    <submittedName>
        <fullName evidence="1">Uncharacterized protein</fullName>
    </submittedName>
</protein>
<evidence type="ECO:0000313" key="1">
    <source>
        <dbReference type="EMBL" id="GMA27379.1"/>
    </source>
</evidence>
<dbReference type="Proteomes" id="UP001157160">
    <property type="component" value="Unassembled WGS sequence"/>
</dbReference>
<name>A0AA37UE00_9MICO</name>
<keyword evidence="2" id="KW-1185">Reference proteome</keyword>
<dbReference type="RefSeq" id="WP_284229929.1">
    <property type="nucleotide sequence ID" value="NZ_BSUL01000001.1"/>
</dbReference>
<organism evidence="1 2">
    <name type="scientific">Arenivirga flava</name>
    <dbReference type="NCBI Taxonomy" id="1930060"/>
    <lineage>
        <taxon>Bacteria</taxon>
        <taxon>Bacillati</taxon>
        <taxon>Actinomycetota</taxon>
        <taxon>Actinomycetes</taxon>
        <taxon>Micrococcales</taxon>
        <taxon>Microbacteriaceae</taxon>
        <taxon>Arenivirga</taxon>
    </lineage>
</organism>
<gene>
    <name evidence="1" type="ORF">GCM10025874_06320</name>
</gene>
<sequence length="171" mass="18832">MAEWFTVLVTVPTLIYALVQLRSARDAVDAAREATQAETRPYVWLTFHESVNEHEQIGVRLCVANSGRTPAFDVVITFDDTSAPWKDPSIAPGFMFLRDEGGIRTLPPGAELRYHVGPWKRGAALVTVAKNRGVSTGSIEYRTADGRVFSEPFAISLRDLAGTGELKSPRQ</sequence>